<dbReference type="Pfam" id="PF00293">
    <property type="entry name" value="NUDIX"/>
    <property type="match status" value="1"/>
</dbReference>
<dbReference type="PANTHER" id="PTHR43736:SF1">
    <property type="entry name" value="DIHYDRONEOPTERIN TRIPHOSPHATE DIPHOSPHATASE"/>
    <property type="match status" value="1"/>
</dbReference>
<dbReference type="InterPro" id="IPR034907">
    <property type="entry name" value="NDK-like_dom"/>
</dbReference>
<dbReference type="InterPro" id="IPR020476">
    <property type="entry name" value="Nudix_hydrolase"/>
</dbReference>
<dbReference type="InterPro" id="IPR020084">
    <property type="entry name" value="NUDIX_hydrolase_CS"/>
</dbReference>
<comment type="caution">
    <text evidence="2">Lacks conserved residue(s) required for the propagation of feature annotation.</text>
</comment>
<dbReference type="SUPFAM" id="SSF55811">
    <property type="entry name" value="Nudix"/>
    <property type="match status" value="1"/>
</dbReference>
<feature type="domain" description="Nudix hydrolase" evidence="4">
    <location>
        <begin position="138"/>
        <end position="267"/>
    </location>
</feature>
<sequence length="277" mass="31983">MHSDEFALILIKPDALERGLDSEIFDGLVAEGLDVTKIGTIQFDLQFVMDFYQWPKIEYPDMMQAYMCVTPLPVWIARGENAVFKGMALKNRLRAKHCDGPMKNLFHCPCSQEESQWQYDLLKERHKPMETPKKRTKNQVEAIVFKILKNGELSFLMLKRIPERGGFWQPVTGNVEEGETFEAAALREVREELGIETIIQLIDTDYSYEFTDNGIDQFERIFGVQIVVDQTVALSSEHSEYVWASMDEALNVYLKYPGNKEGLRRLCEKVKQKGGRQ</sequence>
<dbReference type="PROSITE" id="PS51374">
    <property type="entry name" value="NDPK_LIKE"/>
    <property type="match status" value="1"/>
</dbReference>
<dbReference type="AlphaFoldDB" id="A0A1G2I7U1"/>
<comment type="similarity">
    <text evidence="3">Belongs to the Nudix hydrolase family.</text>
</comment>
<accession>A0A1G2I7U1</accession>
<evidence type="ECO:0000256" key="2">
    <source>
        <dbReference type="PROSITE-ProRule" id="PRU00706"/>
    </source>
</evidence>
<dbReference type="InterPro" id="IPR015797">
    <property type="entry name" value="NUDIX_hydrolase-like_dom_sf"/>
</dbReference>
<dbReference type="GO" id="GO:0016787">
    <property type="term" value="F:hydrolase activity"/>
    <property type="evidence" value="ECO:0007669"/>
    <property type="project" value="UniProtKB-KW"/>
</dbReference>
<dbReference type="PROSITE" id="PS00893">
    <property type="entry name" value="NUDIX_BOX"/>
    <property type="match status" value="1"/>
</dbReference>
<dbReference type="PANTHER" id="PTHR43736">
    <property type="entry name" value="ADP-RIBOSE PYROPHOSPHATASE"/>
    <property type="match status" value="1"/>
</dbReference>
<reference evidence="5 6" key="1">
    <citation type="journal article" date="2016" name="Nat. Commun.">
        <title>Thousands of microbial genomes shed light on interconnected biogeochemical processes in an aquifer system.</title>
        <authorList>
            <person name="Anantharaman K."/>
            <person name="Brown C.T."/>
            <person name="Hug L.A."/>
            <person name="Sharon I."/>
            <person name="Castelle C.J."/>
            <person name="Probst A.J."/>
            <person name="Thomas B.C."/>
            <person name="Singh A."/>
            <person name="Wilkins M.J."/>
            <person name="Karaoz U."/>
            <person name="Brodie E.L."/>
            <person name="Williams K.H."/>
            <person name="Hubbard S.S."/>
            <person name="Banfield J.F."/>
        </authorList>
    </citation>
    <scope>NUCLEOTIDE SEQUENCE [LARGE SCALE GENOMIC DNA]</scope>
</reference>
<comment type="similarity">
    <text evidence="2">Belongs to the NDK family.</text>
</comment>
<evidence type="ECO:0000256" key="1">
    <source>
        <dbReference type="ARBA" id="ARBA00022801"/>
    </source>
</evidence>
<dbReference type="PRINTS" id="PR00502">
    <property type="entry name" value="NUDIXFAMILY"/>
</dbReference>
<evidence type="ECO:0000259" key="4">
    <source>
        <dbReference type="PROSITE" id="PS51462"/>
    </source>
</evidence>
<evidence type="ECO:0000313" key="6">
    <source>
        <dbReference type="Proteomes" id="UP000179214"/>
    </source>
</evidence>
<dbReference type="PROSITE" id="PS51462">
    <property type="entry name" value="NUDIX"/>
    <property type="match status" value="1"/>
</dbReference>
<dbReference type="InterPro" id="IPR036850">
    <property type="entry name" value="NDK-like_dom_sf"/>
</dbReference>
<dbReference type="Proteomes" id="UP000179214">
    <property type="component" value="Unassembled WGS sequence"/>
</dbReference>
<evidence type="ECO:0000313" key="5">
    <source>
        <dbReference type="EMBL" id="OGZ70601.1"/>
    </source>
</evidence>
<name>A0A1G2I7U1_9BACT</name>
<dbReference type="Gene3D" id="3.30.70.141">
    <property type="entry name" value="Nucleoside diphosphate kinase-like domain"/>
    <property type="match status" value="1"/>
</dbReference>
<keyword evidence="1 3" id="KW-0378">Hydrolase</keyword>
<dbReference type="InterPro" id="IPR000086">
    <property type="entry name" value="NUDIX_hydrolase_dom"/>
</dbReference>
<dbReference type="Gene3D" id="3.90.79.10">
    <property type="entry name" value="Nucleoside Triphosphate Pyrophosphohydrolase"/>
    <property type="match status" value="1"/>
</dbReference>
<dbReference type="Pfam" id="PF00334">
    <property type="entry name" value="NDK"/>
    <property type="match status" value="1"/>
</dbReference>
<dbReference type="SUPFAM" id="SSF54919">
    <property type="entry name" value="Nucleoside diphosphate kinase, NDK"/>
    <property type="match status" value="1"/>
</dbReference>
<evidence type="ECO:0000256" key="3">
    <source>
        <dbReference type="RuleBase" id="RU003476"/>
    </source>
</evidence>
<dbReference type="CDD" id="cd04664">
    <property type="entry name" value="NUDIX_DHNTPase_like"/>
    <property type="match status" value="1"/>
</dbReference>
<gene>
    <name evidence="5" type="ORF">A3F47_01515</name>
</gene>
<comment type="caution">
    <text evidence="5">The sequence shown here is derived from an EMBL/GenBank/DDBJ whole genome shotgun (WGS) entry which is preliminary data.</text>
</comment>
<protein>
    <recommendedName>
        <fullName evidence="4">Nudix hydrolase domain-containing protein</fullName>
    </recommendedName>
</protein>
<organism evidence="5 6">
    <name type="scientific">Candidatus Staskawiczbacteria bacterium RIFCSPHIGHO2_12_FULL_38_11</name>
    <dbReference type="NCBI Taxonomy" id="1802209"/>
    <lineage>
        <taxon>Bacteria</taxon>
        <taxon>Candidatus Staskawicziibacteriota</taxon>
    </lineage>
</organism>
<dbReference type="EMBL" id="MHOV01000007">
    <property type="protein sequence ID" value="OGZ70601.1"/>
    <property type="molecule type" value="Genomic_DNA"/>
</dbReference>
<proteinExistence type="inferred from homology"/>